<name>A0A1Y1UTZ7_9FUNG</name>
<dbReference type="Proteomes" id="UP000193719">
    <property type="component" value="Unassembled WGS sequence"/>
</dbReference>
<reference evidence="1 2" key="1">
    <citation type="submission" date="2016-08" db="EMBL/GenBank/DDBJ databases">
        <title>Genomes of anaerobic fungi encode conserved fungal cellulosomes for biomass hydrolysis.</title>
        <authorList>
            <consortium name="DOE Joint Genome Institute"/>
            <person name="Haitjema C.H."/>
            <person name="Gilmore S.P."/>
            <person name="Henske J.K."/>
            <person name="Solomon K.V."/>
            <person name="De Groot R."/>
            <person name="Kuo A."/>
            <person name="Mondo S.J."/>
            <person name="Salamov A.A."/>
            <person name="Labutti K."/>
            <person name="Zhao Z."/>
            <person name="Chiniquy J."/>
            <person name="Barry K."/>
            <person name="Brewer H.M."/>
            <person name="Purvine S.O."/>
            <person name="Wright A.T."/>
            <person name="Boxma B."/>
            <person name="Van Alen T."/>
            <person name="Hackstein J.H."/>
            <person name="Baker S.E."/>
            <person name="Grigoriev I.V."/>
            <person name="O'Malley M.A."/>
        </authorList>
    </citation>
    <scope>NUCLEOTIDE SEQUENCE [LARGE SCALE GENOMIC DNA]</scope>
    <source>
        <strain evidence="2">finn</strain>
    </source>
</reference>
<protein>
    <submittedName>
        <fullName evidence="1">Uncharacterized protein</fullName>
    </submittedName>
</protein>
<evidence type="ECO:0000313" key="1">
    <source>
        <dbReference type="EMBL" id="ORX41500.1"/>
    </source>
</evidence>
<dbReference type="EMBL" id="MCFH01000086">
    <property type="protein sequence ID" value="ORX41500.1"/>
    <property type="molecule type" value="Genomic_DNA"/>
</dbReference>
<dbReference type="OrthoDB" id="10413553at2759"/>
<gene>
    <name evidence="1" type="ORF">BCR36DRAFT_311211</name>
</gene>
<proteinExistence type="predicted"/>
<sequence length="120" mass="14212">MIQVGKFIKTFLINVLNIVTPQTINISKKIISLLQKFSLKIYIAVKPIFLKELDIMAKWTEKEVNQINIAIKNFLKDLKLKINEYTTLIYQSIVSENKKLHQSYKNKKEFNKEFIHNKNK</sequence>
<evidence type="ECO:0000313" key="2">
    <source>
        <dbReference type="Proteomes" id="UP000193719"/>
    </source>
</evidence>
<reference evidence="1 2" key="2">
    <citation type="submission" date="2016-08" db="EMBL/GenBank/DDBJ databases">
        <title>Pervasive Adenine N6-methylation of Active Genes in Fungi.</title>
        <authorList>
            <consortium name="DOE Joint Genome Institute"/>
            <person name="Mondo S.J."/>
            <person name="Dannebaum R.O."/>
            <person name="Kuo R.C."/>
            <person name="Labutti K."/>
            <person name="Haridas S."/>
            <person name="Kuo A."/>
            <person name="Salamov A."/>
            <person name="Ahrendt S.R."/>
            <person name="Lipzen A."/>
            <person name="Sullivan W."/>
            <person name="Andreopoulos W.B."/>
            <person name="Clum A."/>
            <person name="Lindquist E."/>
            <person name="Daum C."/>
            <person name="Ramamoorthy G.K."/>
            <person name="Gryganskyi A."/>
            <person name="Culley D."/>
            <person name="Magnuson J.K."/>
            <person name="James T.Y."/>
            <person name="O'Malley M.A."/>
            <person name="Stajich J.E."/>
            <person name="Spatafora J.W."/>
            <person name="Visel A."/>
            <person name="Grigoriev I.V."/>
        </authorList>
    </citation>
    <scope>NUCLEOTIDE SEQUENCE [LARGE SCALE GENOMIC DNA]</scope>
    <source>
        <strain evidence="2">finn</strain>
    </source>
</reference>
<keyword evidence="2" id="KW-1185">Reference proteome</keyword>
<comment type="caution">
    <text evidence="1">The sequence shown here is derived from an EMBL/GenBank/DDBJ whole genome shotgun (WGS) entry which is preliminary data.</text>
</comment>
<dbReference type="AlphaFoldDB" id="A0A1Y1UTZ7"/>
<accession>A0A1Y1UTZ7</accession>
<organism evidence="1 2">
    <name type="scientific">Piromyces finnis</name>
    <dbReference type="NCBI Taxonomy" id="1754191"/>
    <lineage>
        <taxon>Eukaryota</taxon>
        <taxon>Fungi</taxon>
        <taxon>Fungi incertae sedis</taxon>
        <taxon>Chytridiomycota</taxon>
        <taxon>Chytridiomycota incertae sedis</taxon>
        <taxon>Neocallimastigomycetes</taxon>
        <taxon>Neocallimastigales</taxon>
        <taxon>Neocallimastigaceae</taxon>
        <taxon>Piromyces</taxon>
    </lineage>
</organism>